<evidence type="ECO:0000259" key="3">
    <source>
        <dbReference type="Pfam" id="PF04397"/>
    </source>
</evidence>
<accession>A0ABY7VEX6</accession>
<feature type="domain" description="HTH LytTR-type" evidence="3">
    <location>
        <begin position="100"/>
        <end position="144"/>
    </location>
</feature>
<proteinExistence type="predicted"/>
<organism evidence="4 5">
    <name type="scientific">Thalassomonas haliotis</name>
    <dbReference type="NCBI Taxonomy" id="485448"/>
    <lineage>
        <taxon>Bacteria</taxon>
        <taxon>Pseudomonadati</taxon>
        <taxon>Pseudomonadota</taxon>
        <taxon>Gammaproteobacteria</taxon>
        <taxon>Alteromonadales</taxon>
        <taxon>Colwelliaceae</taxon>
        <taxon>Thalassomonas</taxon>
    </lineage>
</organism>
<dbReference type="InterPro" id="IPR007492">
    <property type="entry name" value="LytTR_DNA-bd_dom"/>
</dbReference>
<dbReference type="Pfam" id="PF04397">
    <property type="entry name" value="LytTR"/>
    <property type="match status" value="1"/>
</dbReference>
<keyword evidence="1" id="KW-0902">Two-component regulatory system</keyword>
<evidence type="ECO:0000313" key="5">
    <source>
        <dbReference type="Proteomes" id="UP001215231"/>
    </source>
</evidence>
<keyword evidence="2" id="KW-1133">Transmembrane helix</keyword>
<sequence length="146" mass="16115">MSGDADHERPLNILVFLTTAVFCSLMLRSLLKPVAQNTALLKLSCLAVLYSFMAGIVTVQSGFMLLAVLPQAFGGKSDFGVNIFIIITIGWSLFYIFILRHQIINVDFISSIATNVGASIEITLNNQTKVEVSRRQSTAFKKLWSL</sequence>
<evidence type="ECO:0000313" key="4">
    <source>
        <dbReference type="EMBL" id="WDE12118.1"/>
    </source>
</evidence>
<feature type="transmembrane region" description="Helical" evidence="2">
    <location>
        <begin position="43"/>
        <end position="67"/>
    </location>
</feature>
<dbReference type="EMBL" id="CP059693">
    <property type="protein sequence ID" value="WDE12118.1"/>
    <property type="molecule type" value="Genomic_DNA"/>
</dbReference>
<dbReference type="Proteomes" id="UP001215231">
    <property type="component" value="Chromosome"/>
</dbReference>
<keyword evidence="2" id="KW-0472">Membrane</keyword>
<name>A0ABY7VEX6_9GAMM</name>
<dbReference type="RefSeq" id="WP_274052382.1">
    <property type="nucleotide sequence ID" value="NZ_CP059693.1"/>
</dbReference>
<feature type="transmembrane region" description="Helical" evidence="2">
    <location>
        <begin position="79"/>
        <end position="99"/>
    </location>
</feature>
<evidence type="ECO:0000256" key="2">
    <source>
        <dbReference type="SAM" id="Phobius"/>
    </source>
</evidence>
<keyword evidence="2" id="KW-0812">Transmembrane</keyword>
<gene>
    <name evidence="4" type="ORF">H3N35_01110</name>
</gene>
<protein>
    <submittedName>
        <fullName evidence="4">LytTR family transcriptional regulator</fullName>
    </submittedName>
</protein>
<evidence type="ECO:0000256" key="1">
    <source>
        <dbReference type="ARBA" id="ARBA00023012"/>
    </source>
</evidence>
<reference evidence="4 5" key="1">
    <citation type="journal article" date="2022" name="Mar. Drugs">
        <title>Bioassay-Guided Fractionation Leads to the Detection of Cholic Acid Generated by the Rare Thalassomonas sp.</title>
        <authorList>
            <person name="Pheiffer F."/>
            <person name="Schneider Y.K."/>
            <person name="Hansen E.H."/>
            <person name="Andersen J.H."/>
            <person name="Isaksson J."/>
            <person name="Busche T."/>
            <person name="R C."/>
            <person name="Kalinowski J."/>
            <person name="Zyl L.V."/>
            <person name="Trindade M."/>
        </authorList>
    </citation>
    <scope>NUCLEOTIDE SEQUENCE [LARGE SCALE GENOMIC DNA]</scope>
    <source>
        <strain evidence="4 5">A5K-61T</strain>
    </source>
</reference>
<feature type="transmembrane region" description="Helical" evidence="2">
    <location>
        <begin position="12"/>
        <end position="31"/>
    </location>
</feature>
<keyword evidence="5" id="KW-1185">Reference proteome</keyword>